<keyword evidence="3" id="KW-1185">Reference proteome</keyword>
<feature type="transmembrane region" description="Helical" evidence="1">
    <location>
        <begin position="5"/>
        <end position="27"/>
    </location>
</feature>
<sequence>MFFAFVIFVVFVAFVAFVVFVVFVVFLAGLAHLLLAADAGLLALVFHAVHGGGSSGRGRGVRW</sequence>
<dbReference type="PATRIC" id="fig|68223.7.peg.6367"/>
<feature type="transmembrane region" description="Helical" evidence="1">
    <location>
        <begin position="33"/>
        <end position="53"/>
    </location>
</feature>
<keyword evidence="1" id="KW-0812">Transmembrane</keyword>
<dbReference type="EMBL" id="JZWV01000287">
    <property type="protein sequence ID" value="KJY34450.1"/>
    <property type="molecule type" value="Genomic_DNA"/>
</dbReference>
<gene>
    <name evidence="2" type="ORF">VR44_11810</name>
</gene>
<evidence type="ECO:0000313" key="3">
    <source>
        <dbReference type="Proteomes" id="UP000033551"/>
    </source>
</evidence>
<protein>
    <submittedName>
        <fullName evidence="2">Uncharacterized protein</fullName>
    </submittedName>
</protein>
<dbReference type="Proteomes" id="UP000033551">
    <property type="component" value="Unassembled WGS sequence"/>
</dbReference>
<name>A0A0F4JJU0_9ACTN</name>
<keyword evidence="1" id="KW-0472">Membrane</keyword>
<comment type="caution">
    <text evidence="2">The sequence shown here is derived from an EMBL/GenBank/DDBJ whole genome shotgun (WGS) entry which is preliminary data.</text>
</comment>
<accession>A0A0F4JJU0</accession>
<proteinExistence type="predicted"/>
<keyword evidence="1" id="KW-1133">Transmembrane helix</keyword>
<reference evidence="2 3" key="1">
    <citation type="submission" date="2015-02" db="EMBL/GenBank/DDBJ databases">
        <authorList>
            <person name="Ju K.-S."/>
            <person name="Doroghazi J.R."/>
            <person name="Metcalf W."/>
        </authorList>
    </citation>
    <scope>NUCLEOTIDE SEQUENCE [LARGE SCALE GENOMIC DNA]</scope>
    <source>
        <strain evidence="2 3">NRRL ISP-5550</strain>
    </source>
</reference>
<dbReference type="AlphaFoldDB" id="A0A0F4JJU0"/>
<evidence type="ECO:0000256" key="1">
    <source>
        <dbReference type="SAM" id="Phobius"/>
    </source>
</evidence>
<evidence type="ECO:0000313" key="2">
    <source>
        <dbReference type="EMBL" id="KJY34450.1"/>
    </source>
</evidence>
<organism evidence="2 3">
    <name type="scientific">Streptomyces katrae</name>
    <dbReference type="NCBI Taxonomy" id="68223"/>
    <lineage>
        <taxon>Bacteria</taxon>
        <taxon>Bacillati</taxon>
        <taxon>Actinomycetota</taxon>
        <taxon>Actinomycetes</taxon>
        <taxon>Kitasatosporales</taxon>
        <taxon>Streptomycetaceae</taxon>
        <taxon>Streptomyces</taxon>
    </lineage>
</organism>